<evidence type="ECO:0000313" key="7">
    <source>
        <dbReference type="EMBL" id="RZF65113.1"/>
    </source>
</evidence>
<dbReference type="PANTHER" id="PTHR11802:SF3">
    <property type="entry name" value="RETINOID-INDUCIBLE SERINE CARBOXYPEPTIDASE"/>
    <property type="match status" value="1"/>
</dbReference>
<evidence type="ECO:0000256" key="3">
    <source>
        <dbReference type="ARBA" id="ARBA00022729"/>
    </source>
</evidence>
<evidence type="ECO:0000313" key="8">
    <source>
        <dbReference type="Proteomes" id="UP000292085"/>
    </source>
</evidence>
<keyword evidence="4" id="KW-0378">Hydrolase</keyword>
<sequence length="491" mass="51526">MMKGAAMASTKIAGWLLASAVASAPATAQTLIAHSERTVIIDHQSTRIATEIGTLPVASATGHDDATAGYISHMRAGGAAERPLLVAFNGGPGASSTYLQLGALGLDHVAVPQVPDAPLPATPTLAPNDDSLLDTADLLFIDPPGTGFSSLSPGADLDFYHSAHGDALAAAQAVRAWLVAHGRTHAPLYILGESYGTIRTAAMVDALREVDPAMQVAGVLLLGQALNMIETAQRPDNIVSYVVSLPTLAAIACYHGKLAKPCDPARAADAAQAFAGTSYLRALYEGRNIAPAEKQRVAAQLAALSGISAAYYRAHDLRISKEQFRVELLRAEGKVIGRYDARYTAPRAPDAGPVVGPDAFSAVSRQYEQAMPAYLRALGVADPSGYAVLAPAKGSWNYGGDTSPFTDWPFLDPIEKAAAVDPHFRLFVSSGLYDLTTTIGAADYLIAQSNVPAAQYQVERFPAGHVSYSDEASRHRLIADIRAFVAAGTAR</sequence>
<dbReference type="Proteomes" id="UP000292085">
    <property type="component" value="Unassembled WGS sequence"/>
</dbReference>
<organism evidence="7 8">
    <name type="scientific">Sphingomonas populi</name>
    <dbReference type="NCBI Taxonomy" id="2484750"/>
    <lineage>
        <taxon>Bacteria</taxon>
        <taxon>Pseudomonadati</taxon>
        <taxon>Pseudomonadota</taxon>
        <taxon>Alphaproteobacteria</taxon>
        <taxon>Sphingomonadales</taxon>
        <taxon>Sphingomonadaceae</taxon>
        <taxon>Sphingomonas</taxon>
    </lineage>
</organism>
<keyword evidence="3 6" id="KW-0732">Signal</keyword>
<feature type="signal peptide" evidence="6">
    <location>
        <begin position="1"/>
        <end position="28"/>
    </location>
</feature>
<protein>
    <submittedName>
        <fullName evidence="7">Septum formation initiator</fullName>
    </submittedName>
</protein>
<dbReference type="InterPro" id="IPR001563">
    <property type="entry name" value="Peptidase_S10"/>
</dbReference>
<dbReference type="GO" id="GO:0006508">
    <property type="term" value="P:proteolysis"/>
    <property type="evidence" value="ECO:0007669"/>
    <property type="project" value="UniProtKB-KW"/>
</dbReference>
<keyword evidence="8" id="KW-1185">Reference proteome</keyword>
<proteinExistence type="predicted"/>
<keyword evidence="2" id="KW-0645">Protease</keyword>
<dbReference type="InterPro" id="IPR029058">
    <property type="entry name" value="AB_hydrolase_fold"/>
</dbReference>
<dbReference type="Pfam" id="PF00450">
    <property type="entry name" value="Peptidase_S10"/>
    <property type="match status" value="1"/>
</dbReference>
<accession>A0A4Q6XWK9</accession>
<evidence type="ECO:0000256" key="6">
    <source>
        <dbReference type="SAM" id="SignalP"/>
    </source>
</evidence>
<dbReference type="PANTHER" id="PTHR11802">
    <property type="entry name" value="SERINE PROTEASE FAMILY S10 SERINE CARBOXYPEPTIDASE"/>
    <property type="match status" value="1"/>
</dbReference>
<keyword evidence="1" id="KW-0121">Carboxypeptidase</keyword>
<dbReference type="GO" id="GO:0004185">
    <property type="term" value="F:serine-type carboxypeptidase activity"/>
    <property type="evidence" value="ECO:0007669"/>
    <property type="project" value="InterPro"/>
</dbReference>
<dbReference type="EMBL" id="SGIS01000008">
    <property type="protein sequence ID" value="RZF65113.1"/>
    <property type="molecule type" value="Genomic_DNA"/>
</dbReference>
<evidence type="ECO:0000256" key="2">
    <source>
        <dbReference type="ARBA" id="ARBA00022670"/>
    </source>
</evidence>
<name>A0A4Q6XWK9_9SPHN</name>
<dbReference type="Gene3D" id="3.40.50.1820">
    <property type="entry name" value="alpha/beta hydrolase"/>
    <property type="match status" value="1"/>
</dbReference>
<dbReference type="AlphaFoldDB" id="A0A4Q6XWK9"/>
<gene>
    <name evidence="7" type="ORF">EWE75_06970</name>
</gene>
<keyword evidence="5" id="KW-0325">Glycoprotein</keyword>
<reference evidence="7 8" key="1">
    <citation type="submission" date="2019-02" db="EMBL/GenBank/DDBJ databases">
        <authorList>
            <person name="Li Y."/>
        </authorList>
    </citation>
    <scope>NUCLEOTIDE SEQUENCE [LARGE SCALE GENOMIC DNA]</scope>
    <source>
        <strain evidence="7 8">3-7</strain>
    </source>
</reference>
<evidence type="ECO:0000256" key="5">
    <source>
        <dbReference type="ARBA" id="ARBA00023180"/>
    </source>
</evidence>
<dbReference type="OrthoDB" id="9770107at2"/>
<comment type="caution">
    <text evidence="7">The sequence shown here is derived from an EMBL/GenBank/DDBJ whole genome shotgun (WGS) entry which is preliminary data.</text>
</comment>
<dbReference type="SUPFAM" id="SSF53474">
    <property type="entry name" value="alpha/beta-Hydrolases"/>
    <property type="match status" value="1"/>
</dbReference>
<evidence type="ECO:0000256" key="4">
    <source>
        <dbReference type="ARBA" id="ARBA00022801"/>
    </source>
</evidence>
<evidence type="ECO:0000256" key="1">
    <source>
        <dbReference type="ARBA" id="ARBA00022645"/>
    </source>
</evidence>
<feature type="chain" id="PRO_5020987921" evidence="6">
    <location>
        <begin position="29"/>
        <end position="491"/>
    </location>
</feature>